<gene>
    <name evidence="2" type="ORF">RFI_34151</name>
</gene>
<reference evidence="2 3" key="1">
    <citation type="journal article" date="2013" name="Curr. Biol.">
        <title>The Genome of the Foraminiferan Reticulomyxa filosa.</title>
        <authorList>
            <person name="Glockner G."/>
            <person name="Hulsmann N."/>
            <person name="Schleicher M."/>
            <person name="Noegel A.A."/>
            <person name="Eichinger L."/>
            <person name="Gallinger C."/>
            <person name="Pawlowski J."/>
            <person name="Sierra R."/>
            <person name="Euteneuer U."/>
            <person name="Pillet L."/>
            <person name="Moustafa A."/>
            <person name="Platzer M."/>
            <person name="Groth M."/>
            <person name="Szafranski K."/>
            <person name="Schliwa M."/>
        </authorList>
    </citation>
    <scope>NUCLEOTIDE SEQUENCE [LARGE SCALE GENOMIC DNA]</scope>
</reference>
<comment type="caution">
    <text evidence="2">The sequence shown here is derived from an EMBL/GenBank/DDBJ whole genome shotgun (WGS) entry which is preliminary data.</text>
</comment>
<dbReference type="OrthoDB" id="415098at2759"/>
<dbReference type="EMBL" id="ASPP01033825">
    <property type="protein sequence ID" value="ETO03259.1"/>
    <property type="molecule type" value="Genomic_DNA"/>
</dbReference>
<evidence type="ECO:0000259" key="1">
    <source>
        <dbReference type="PROSITE" id="PS50836"/>
    </source>
</evidence>
<organism evidence="2 3">
    <name type="scientific">Reticulomyxa filosa</name>
    <dbReference type="NCBI Taxonomy" id="46433"/>
    <lineage>
        <taxon>Eukaryota</taxon>
        <taxon>Sar</taxon>
        <taxon>Rhizaria</taxon>
        <taxon>Retaria</taxon>
        <taxon>Foraminifera</taxon>
        <taxon>Monothalamids</taxon>
        <taxon>Reticulomyxidae</taxon>
        <taxon>Reticulomyxa</taxon>
    </lineage>
</organism>
<evidence type="ECO:0000313" key="2">
    <source>
        <dbReference type="EMBL" id="ETO03259.1"/>
    </source>
</evidence>
<dbReference type="AlphaFoldDB" id="X6LNR2"/>
<protein>
    <recommendedName>
        <fullName evidence="1">DOMON domain-containing protein</fullName>
    </recommendedName>
</protein>
<name>X6LNR2_RETFI</name>
<dbReference type="InterPro" id="IPR005018">
    <property type="entry name" value="DOMON_domain"/>
</dbReference>
<accession>X6LNR2</accession>
<keyword evidence="3" id="KW-1185">Reference proteome</keyword>
<proteinExistence type="predicted"/>
<evidence type="ECO:0000313" key="3">
    <source>
        <dbReference type="Proteomes" id="UP000023152"/>
    </source>
</evidence>
<dbReference type="Proteomes" id="UP000023152">
    <property type="component" value="Unassembled WGS sequence"/>
</dbReference>
<feature type="domain" description="DOMON" evidence="1">
    <location>
        <begin position="1"/>
        <end position="99"/>
    </location>
</feature>
<sequence length="244" mass="27951">MQLTLYPDQNNFSWYGIGFGNNIMNGTYAIVIDGYGNVTERQLSNHNEGELLDVTVSIVSNDIINGVRTVQLNRKLSAMPPYYDFSANYNNIAIIFAYGQAPGLSQHQQESSMILTREQHGHSASTSTIKALNGVDICSMYSMERNQRYAIEFGNDTMNNTYTIIIEGELLQAKVKVLSDMYFDEETRQVILERCMFANYPYYNFASEFGVHSDYLRLWKFSSISIESSNGKYYIVDFDRTYFP</sequence>
<dbReference type="PROSITE" id="PS50836">
    <property type="entry name" value="DOMON"/>
    <property type="match status" value="1"/>
</dbReference>